<dbReference type="Proteomes" id="UP001283361">
    <property type="component" value="Unassembled WGS sequence"/>
</dbReference>
<reference evidence="1" key="1">
    <citation type="journal article" date="2023" name="G3 (Bethesda)">
        <title>A reference genome for the long-term kleptoplast-retaining sea slug Elysia crispata morphotype clarki.</title>
        <authorList>
            <person name="Eastman K.E."/>
            <person name="Pendleton A.L."/>
            <person name="Shaikh M.A."/>
            <person name="Suttiyut T."/>
            <person name="Ogas R."/>
            <person name="Tomko P."/>
            <person name="Gavelis G."/>
            <person name="Widhalm J.R."/>
            <person name="Wisecaver J.H."/>
        </authorList>
    </citation>
    <scope>NUCLEOTIDE SEQUENCE</scope>
    <source>
        <strain evidence="1">ECLA1</strain>
    </source>
</reference>
<sequence>MTEYHSASHTTSAFCKHETSRFSNILGWFDLRQKLRVIFVLKGQLMSELLQRRDLVMWLAEGFKIGALARGGGEEDLIRPAYRLPPFDGVNPPWRGGMPGLSLVKSQRSVVLDS</sequence>
<name>A0AAE1AFK2_9GAST</name>
<evidence type="ECO:0000313" key="2">
    <source>
        <dbReference type="Proteomes" id="UP001283361"/>
    </source>
</evidence>
<organism evidence="1 2">
    <name type="scientific">Elysia crispata</name>
    <name type="common">lettuce slug</name>
    <dbReference type="NCBI Taxonomy" id="231223"/>
    <lineage>
        <taxon>Eukaryota</taxon>
        <taxon>Metazoa</taxon>
        <taxon>Spiralia</taxon>
        <taxon>Lophotrochozoa</taxon>
        <taxon>Mollusca</taxon>
        <taxon>Gastropoda</taxon>
        <taxon>Heterobranchia</taxon>
        <taxon>Euthyneura</taxon>
        <taxon>Panpulmonata</taxon>
        <taxon>Sacoglossa</taxon>
        <taxon>Placobranchoidea</taxon>
        <taxon>Plakobranchidae</taxon>
        <taxon>Elysia</taxon>
    </lineage>
</organism>
<protein>
    <submittedName>
        <fullName evidence="1">Uncharacterized protein</fullName>
    </submittedName>
</protein>
<proteinExistence type="predicted"/>
<dbReference type="AlphaFoldDB" id="A0AAE1AFK2"/>
<accession>A0AAE1AFK2</accession>
<gene>
    <name evidence="1" type="ORF">RRG08_052628</name>
</gene>
<comment type="caution">
    <text evidence="1">The sequence shown here is derived from an EMBL/GenBank/DDBJ whole genome shotgun (WGS) entry which is preliminary data.</text>
</comment>
<evidence type="ECO:0000313" key="1">
    <source>
        <dbReference type="EMBL" id="KAK3786995.1"/>
    </source>
</evidence>
<dbReference type="EMBL" id="JAWDGP010001916">
    <property type="protein sequence ID" value="KAK3786995.1"/>
    <property type="molecule type" value="Genomic_DNA"/>
</dbReference>
<keyword evidence="2" id="KW-1185">Reference proteome</keyword>